<feature type="domain" description="ABC transporter" evidence="1">
    <location>
        <begin position="291"/>
        <end position="522"/>
    </location>
</feature>
<evidence type="ECO:0000313" key="3">
    <source>
        <dbReference type="Proteomes" id="UP000191144"/>
    </source>
</evidence>
<dbReference type="InterPro" id="IPR050334">
    <property type="entry name" value="Molybdenum_import_ModC"/>
</dbReference>
<dbReference type="InterPro" id="IPR027417">
    <property type="entry name" value="P-loop_NTPase"/>
</dbReference>
<sequence length="522" mass="59201">MKRCVLQIKDALFKTSLQKSAPTVFSKPIQEFAIKPNEKWVIWGSERSKFMDVIGNKYLAEPPLSLRYGQTRGGLPRIEFVKFNGVIPTAHLSARYEYFKDEFDQTCGKFIKDNSIGSMEVDYDVSKTDRPLDRELYASLLKELQLEKLENRWAMGLSNGQMRRARLARSLLKDPDLILVEDPFLGLDPTATTIISNFIGAYSRAPIVIGLRHQDKIPDWCTHVCCVDKKGIVFQGDKQSLDNKIASTRKCYDLENEAKTANSQYQIQDLISWHPLALMPRHDIVKLACGIELKGLSVSYRGVSILKDLHWQVRPRSRWHVRGDNGTGKSTLLSLLTADHPQSWNSKIVENGVPRKAGATDYFTINKRIGMSSPELHAIFNKSEGRKLSVKEALATGFKENSSNDFLTCYKALNKQQLQILHTYEDFFGLQSLEGCSYGELSVSDQKLVLFVRALLKMPQILILDEAFSAMEEKPMHKCFEFLQQWPGIVLVVSHVPAETPQCDHYLRLASPGQYEVGAVKH</sequence>
<dbReference type="InterPro" id="IPR003439">
    <property type="entry name" value="ABC_transporter-like_ATP-bd"/>
</dbReference>
<dbReference type="Pfam" id="PF00005">
    <property type="entry name" value="ABC_tran"/>
    <property type="match status" value="1"/>
</dbReference>
<gene>
    <name evidence="2" type="ORF">LAME_0C05732G</name>
</gene>
<dbReference type="GO" id="GO:0016887">
    <property type="term" value="F:ATP hydrolysis activity"/>
    <property type="evidence" value="ECO:0007669"/>
    <property type="project" value="InterPro"/>
</dbReference>
<name>A0A1G4J1R2_9SACH</name>
<dbReference type="Gene3D" id="3.40.50.300">
    <property type="entry name" value="P-loop containing nucleotide triphosphate hydrolases"/>
    <property type="match status" value="2"/>
</dbReference>
<feature type="domain" description="ABC transporter" evidence="1">
    <location>
        <begin position="6"/>
        <end position="254"/>
    </location>
</feature>
<organism evidence="2 3">
    <name type="scientific">Lachancea meyersii CBS 8951</name>
    <dbReference type="NCBI Taxonomy" id="1266667"/>
    <lineage>
        <taxon>Eukaryota</taxon>
        <taxon>Fungi</taxon>
        <taxon>Dikarya</taxon>
        <taxon>Ascomycota</taxon>
        <taxon>Saccharomycotina</taxon>
        <taxon>Saccharomycetes</taxon>
        <taxon>Saccharomycetales</taxon>
        <taxon>Saccharomycetaceae</taxon>
        <taxon>Lachancea</taxon>
    </lineage>
</organism>
<dbReference type="EMBL" id="LT598479">
    <property type="protein sequence ID" value="SCU83586.1"/>
    <property type="molecule type" value="Genomic_DNA"/>
</dbReference>
<dbReference type="Proteomes" id="UP000191144">
    <property type="component" value="Chromosome C"/>
</dbReference>
<keyword evidence="3" id="KW-1185">Reference proteome</keyword>
<reference evidence="3" key="1">
    <citation type="submission" date="2016-03" db="EMBL/GenBank/DDBJ databases">
        <authorList>
            <person name="Devillers Hugo."/>
        </authorList>
    </citation>
    <scope>NUCLEOTIDE SEQUENCE [LARGE SCALE GENOMIC DNA]</scope>
</reference>
<dbReference type="OrthoDB" id="10255969at2759"/>
<dbReference type="AlphaFoldDB" id="A0A1G4J1R2"/>
<dbReference type="SUPFAM" id="SSF52540">
    <property type="entry name" value="P-loop containing nucleoside triphosphate hydrolases"/>
    <property type="match status" value="2"/>
</dbReference>
<evidence type="ECO:0000259" key="1">
    <source>
        <dbReference type="PROSITE" id="PS50893"/>
    </source>
</evidence>
<accession>A0A1G4J1R2</accession>
<dbReference type="GO" id="GO:0005524">
    <property type="term" value="F:ATP binding"/>
    <property type="evidence" value="ECO:0007669"/>
    <property type="project" value="InterPro"/>
</dbReference>
<dbReference type="PANTHER" id="PTHR43514:SF4">
    <property type="entry name" value="ABC TRANSPORTER I FAMILY MEMBER 10"/>
    <property type="match status" value="1"/>
</dbReference>
<protein>
    <submittedName>
        <fullName evidence="2">LAME_0C05732g1_1</fullName>
    </submittedName>
</protein>
<evidence type="ECO:0000313" key="2">
    <source>
        <dbReference type="EMBL" id="SCU83586.1"/>
    </source>
</evidence>
<proteinExistence type="predicted"/>
<dbReference type="PANTHER" id="PTHR43514">
    <property type="entry name" value="ABC TRANSPORTER I FAMILY MEMBER 10"/>
    <property type="match status" value="1"/>
</dbReference>
<dbReference type="PROSITE" id="PS50893">
    <property type="entry name" value="ABC_TRANSPORTER_2"/>
    <property type="match status" value="2"/>
</dbReference>